<dbReference type="PANTHER" id="PTHR41533:SF1">
    <property type="entry name" value="L,D-TRANSPEPTIDASE YCBB-RELATED"/>
    <property type="match status" value="1"/>
</dbReference>
<dbReference type="PROSITE" id="PS51257">
    <property type="entry name" value="PROKAR_LIPOPROTEIN"/>
    <property type="match status" value="1"/>
</dbReference>
<evidence type="ECO:0000256" key="3">
    <source>
        <dbReference type="ARBA" id="ARBA00022679"/>
    </source>
</evidence>
<keyword evidence="5 7" id="KW-0573">Peptidoglycan synthesis</keyword>
<dbReference type="SUPFAM" id="SSF141523">
    <property type="entry name" value="L,D-transpeptidase catalytic domain-like"/>
    <property type="match status" value="1"/>
</dbReference>
<evidence type="ECO:0000256" key="4">
    <source>
        <dbReference type="ARBA" id="ARBA00022960"/>
    </source>
</evidence>
<dbReference type="Pfam" id="PF03734">
    <property type="entry name" value="YkuD"/>
    <property type="match status" value="1"/>
</dbReference>
<dbReference type="Gene3D" id="2.40.440.10">
    <property type="entry name" value="L,D-transpeptidase catalytic domain-like"/>
    <property type="match status" value="1"/>
</dbReference>
<proteinExistence type="inferred from homology"/>
<accession>A0ABZ0Q8U3</accession>
<dbReference type="SUPFAM" id="SSF47090">
    <property type="entry name" value="PGBD-like"/>
    <property type="match status" value="1"/>
</dbReference>
<evidence type="ECO:0000313" key="10">
    <source>
        <dbReference type="EMBL" id="WPC72345.1"/>
    </source>
</evidence>
<organism evidence="10 11">
    <name type="scientific">Vibrio porteresiae DSM 19223</name>
    <dbReference type="NCBI Taxonomy" id="1123496"/>
    <lineage>
        <taxon>Bacteria</taxon>
        <taxon>Pseudomonadati</taxon>
        <taxon>Pseudomonadota</taxon>
        <taxon>Gammaproteobacteria</taxon>
        <taxon>Vibrionales</taxon>
        <taxon>Vibrionaceae</taxon>
        <taxon>Vibrio</taxon>
    </lineage>
</organism>
<feature type="active site" description="Proton donor/acceptor" evidence="7">
    <location>
        <position position="428"/>
    </location>
</feature>
<dbReference type="InterPro" id="IPR005490">
    <property type="entry name" value="LD_TPept_cat_dom"/>
</dbReference>
<feature type="domain" description="L,D-TPase catalytic" evidence="9">
    <location>
        <begin position="294"/>
        <end position="471"/>
    </location>
</feature>
<dbReference type="Gene3D" id="1.10.101.10">
    <property type="entry name" value="PGBD-like superfamily/PGBD"/>
    <property type="match status" value="1"/>
</dbReference>
<evidence type="ECO:0000256" key="1">
    <source>
        <dbReference type="ARBA" id="ARBA00004752"/>
    </source>
</evidence>
<evidence type="ECO:0000313" key="11">
    <source>
        <dbReference type="Proteomes" id="UP001304071"/>
    </source>
</evidence>
<dbReference type="EMBL" id="CP138203">
    <property type="protein sequence ID" value="WPC72345.1"/>
    <property type="molecule type" value="Genomic_DNA"/>
</dbReference>
<keyword evidence="8" id="KW-0732">Signal</keyword>
<gene>
    <name evidence="10" type="ORF">R8Z52_09355</name>
</gene>
<dbReference type="RefSeq" id="WP_261895927.1">
    <property type="nucleotide sequence ID" value="NZ_AP024895.1"/>
</dbReference>
<dbReference type="InterPro" id="IPR038063">
    <property type="entry name" value="Transpep_catalytic_dom"/>
</dbReference>
<dbReference type="PROSITE" id="PS52029">
    <property type="entry name" value="LD_TPASE"/>
    <property type="match status" value="1"/>
</dbReference>
<evidence type="ECO:0000256" key="6">
    <source>
        <dbReference type="ARBA" id="ARBA00023316"/>
    </source>
</evidence>
<dbReference type="InterPro" id="IPR045380">
    <property type="entry name" value="LD_TPept_scaffold_dom"/>
</dbReference>
<dbReference type="InterPro" id="IPR002477">
    <property type="entry name" value="Peptidoglycan-bd-like"/>
</dbReference>
<dbReference type="InterPro" id="IPR036365">
    <property type="entry name" value="PGBD-like_sf"/>
</dbReference>
<dbReference type="Proteomes" id="UP001304071">
    <property type="component" value="Chromosome 1"/>
</dbReference>
<evidence type="ECO:0000256" key="8">
    <source>
        <dbReference type="SAM" id="SignalP"/>
    </source>
</evidence>
<dbReference type="Pfam" id="PF01471">
    <property type="entry name" value="PG_binding_1"/>
    <property type="match status" value="1"/>
</dbReference>
<keyword evidence="4 7" id="KW-0133">Cell shape</keyword>
<comment type="pathway">
    <text evidence="1 7">Cell wall biogenesis; peptidoglycan biosynthesis.</text>
</comment>
<dbReference type="InterPro" id="IPR052905">
    <property type="entry name" value="LD-transpeptidase_YkuD-like"/>
</dbReference>
<evidence type="ECO:0000256" key="5">
    <source>
        <dbReference type="ARBA" id="ARBA00022984"/>
    </source>
</evidence>
<feature type="chain" id="PRO_5046920780" evidence="8">
    <location>
        <begin position="23"/>
        <end position="524"/>
    </location>
</feature>
<dbReference type="Pfam" id="PF20142">
    <property type="entry name" value="Scaffold"/>
    <property type="match status" value="1"/>
</dbReference>
<sequence>MKLRYRCWVAFWLVLGCQHVGAQDLNPFIERDWIVAKSPVTFFIQYPDQIEQLYAKNGYQRLWVDLNSGLALEHQLELIKSAGISPLFDRQLRYLTLYRERKSWYEYDLLATDTLLMFLSYAERAPHEGMTWFFKLKLNHRLPVPSKQALFNLEMAFELHTLIDLINDYAPRDKSYFQLVNAYDFLGRIADSSLPIYRQQGVVSPGNKLADRKALIARLALVNIDTSQIVQEGDRYDDSLLKPVADFQRMHGLHADGVIGPTTVRWLNMSVAERRHLLAVNAERMRLWPVQEKASIVVNVPEYEMTYWFEGAKVFQSRVIVGRRTRPTPLITTRLDSLIFNPIWHVPHKIMVEDILPLAIEKPDYLKEHNIEVVKEWRDSETVDPATIDWPNVDPSHFPYKMRQTAGDHNSLGIYKFNTPNRNAIYLHDTPHKELFGSAARAYSSGCVRVQDASGFAKLLMTKPGLALEPTVEEEASSNFAVALKQHIPVRMIYQTAWYAQGEVHYRADIYRYDRISSVKGKVH</sequence>
<keyword evidence="3" id="KW-0808">Transferase</keyword>
<feature type="active site" description="Nucleophile" evidence="7">
    <location>
        <position position="447"/>
    </location>
</feature>
<dbReference type="PANTHER" id="PTHR41533">
    <property type="entry name" value="L,D-TRANSPEPTIDASE HI_1667-RELATED"/>
    <property type="match status" value="1"/>
</dbReference>
<keyword evidence="11" id="KW-1185">Reference proteome</keyword>
<keyword evidence="6 7" id="KW-0961">Cell wall biogenesis/degradation</keyword>
<evidence type="ECO:0000259" key="9">
    <source>
        <dbReference type="PROSITE" id="PS52029"/>
    </source>
</evidence>
<comment type="similarity">
    <text evidence="2">Belongs to the YkuD family.</text>
</comment>
<name>A0ABZ0Q8U3_9VIBR</name>
<reference evidence="10 11" key="1">
    <citation type="submission" date="2023-11" db="EMBL/GenBank/DDBJ databases">
        <title>Plant-associative lifestyle of Vibrio porteresiae and its evolutionary dynamics.</title>
        <authorList>
            <person name="Rameshkumar N."/>
            <person name="Kirti K."/>
        </authorList>
    </citation>
    <scope>NUCLEOTIDE SEQUENCE [LARGE SCALE GENOMIC DNA]</scope>
    <source>
        <strain evidence="10 11">MSSRF30</strain>
    </source>
</reference>
<evidence type="ECO:0000256" key="7">
    <source>
        <dbReference type="PROSITE-ProRule" id="PRU01373"/>
    </source>
</evidence>
<evidence type="ECO:0000256" key="2">
    <source>
        <dbReference type="ARBA" id="ARBA00005992"/>
    </source>
</evidence>
<protein>
    <submittedName>
        <fullName evidence="10">L,D-transpeptidase family protein</fullName>
    </submittedName>
</protein>
<dbReference type="CDD" id="cd16913">
    <property type="entry name" value="YkuD_like"/>
    <property type="match status" value="1"/>
</dbReference>
<feature type="signal peptide" evidence="8">
    <location>
        <begin position="1"/>
        <end position="22"/>
    </location>
</feature>
<dbReference type="InterPro" id="IPR036366">
    <property type="entry name" value="PGBDSf"/>
</dbReference>